<dbReference type="GO" id="GO:0016104">
    <property type="term" value="P:triterpenoid biosynthetic process"/>
    <property type="evidence" value="ECO:0007669"/>
    <property type="project" value="InterPro"/>
</dbReference>
<keyword evidence="3 4" id="KW-0413">Isomerase</keyword>
<dbReference type="Gene3D" id="1.50.10.20">
    <property type="match status" value="2"/>
</dbReference>
<dbReference type="NCBIfam" id="TIGR01507">
    <property type="entry name" value="hopene_cyclase"/>
    <property type="match status" value="1"/>
</dbReference>
<evidence type="ECO:0000259" key="5">
    <source>
        <dbReference type="Pfam" id="PF13243"/>
    </source>
</evidence>
<evidence type="ECO:0000256" key="1">
    <source>
        <dbReference type="ARBA" id="ARBA00009755"/>
    </source>
</evidence>
<gene>
    <name evidence="7" type="ORF">GOP47_0003370</name>
</gene>
<evidence type="ECO:0000259" key="6">
    <source>
        <dbReference type="Pfam" id="PF13249"/>
    </source>
</evidence>
<dbReference type="PANTHER" id="PTHR11764:SF20">
    <property type="entry name" value="LANOSTEROL SYNTHASE"/>
    <property type="match status" value="1"/>
</dbReference>
<sequence length="706" mass="80407">MARMEPYSQEYFKEEYAGDMRNTEPISLDEGIRRSQEFLLSLQFPEGYWWGELEANTTITSQTIILYKMFGIDDRKPVQKMGNYLKLQQCDHGGWELYYGDGGHLSASIEAYIALSLLHVPKTDPVLQKAYKYIISRGGISKARIFTKILLALIGIYDWKGIPSLPPWVVLLPGWFPFTLYDMACWARGCVVPLTIICDKKPVFKLKPEKSFDELYAEGRKNVRFGFTFGGSWTDKLFVGIDYTFKAMEKMGLVPFRRWGLQEAERWVLKRQEDSGEFLGYFPPMFYAMLCMKIWGYDVTHPVLHRALSALEMFTIERKDHCVVQSAVSPVWDTALVVRALVESGLPPDHPALQKAGEWLLEKQITKHGDWSYKSKAGYVPPGGWAFQFFNRWYPDVDDTAVVAMALHTIKLQKEDVKNGAIACAVDWMNTMQSSNGGWGAYDIDNDKSWLNSMPFADLKAMTDPPTADVTARVMELVGRLMESKQGQALAQRMPPEVLARGLAYLRNEQEEDGCWWGRWGVNYIYGTCGALMAMALTAPTTHGEEIRRGAKWLVKMQNKKGKEVKWSSMARPDAGSGGWGEVDWTIEFRPEADGGWGETCFSYNDKALKYKNEGSTAAQTAWALQGLLAAGNALDKYEQEAIEQGVEYLLSHQRKDGSWQDRPFTGVGFPCQFMLRYHYYGNHFPLSALSRYRDHLHARKFKVSI</sequence>
<feature type="domain" description="Squalene cyclase N-terminal" evidence="6">
    <location>
        <begin position="32"/>
        <end position="319"/>
    </location>
</feature>
<feature type="domain" description="Squalene cyclase C-terminal" evidence="5">
    <location>
        <begin position="583"/>
        <end position="694"/>
    </location>
</feature>
<dbReference type="GO" id="GO:0016866">
    <property type="term" value="F:intramolecular transferase activity"/>
    <property type="evidence" value="ECO:0007669"/>
    <property type="project" value="InterPro"/>
</dbReference>
<name>A0A9D4VCC3_ADICA</name>
<evidence type="ECO:0000256" key="3">
    <source>
        <dbReference type="ARBA" id="ARBA00023235"/>
    </source>
</evidence>
<proteinExistence type="inferred from homology"/>
<dbReference type="InterPro" id="IPR032696">
    <property type="entry name" value="SQ_cyclase_C"/>
</dbReference>
<feature type="domain" description="Squalene cyclase C-terminal" evidence="5">
    <location>
        <begin position="328"/>
        <end position="562"/>
    </location>
</feature>
<dbReference type="InterPro" id="IPR018333">
    <property type="entry name" value="Squalene_cyclase"/>
</dbReference>
<protein>
    <recommendedName>
        <fullName evidence="4">Terpene cyclase/mutase family member</fullName>
        <ecNumber evidence="4">5.4.99.-</ecNumber>
    </recommendedName>
</protein>
<comment type="similarity">
    <text evidence="1 4">Belongs to the terpene cyclase/mutase family.</text>
</comment>
<evidence type="ECO:0000256" key="2">
    <source>
        <dbReference type="ARBA" id="ARBA00022737"/>
    </source>
</evidence>
<reference evidence="7" key="1">
    <citation type="submission" date="2021-01" db="EMBL/GenBank/DDBJ databases">
        <title>Adiantum capillus-veneris genome.</title>
        <authorList>
            <person name="Fang Y."/>
            <person name="Liao Q."/>
        </authorList>
    </citation>
    <scope>NUCLEOTIDE SEQUENCE</scope>
    <source>
        <strain evidence="7">H3</strain>
        <tissue evidence="7">Leaf</tissue>
    </source>
</reference>
<dbReference type="InterPro" id="IPR006400">
    <property type="entry name" value="Hopene-cyclase"/>
</dbReference>
<dbReference type="Pfam" id="PF13243">
    <property type="entry name" value="SQHop_cyclase_C"/>
    <property type="match status" value="2"/>
</dbReference>
<dbReference type="NCBIfam" id="TIGR01787">
    <property type="entry name" value="squalene_cyclas"/>
    <property type="match status" value="1"/>
</dbReference>
<accession>A0A9D4VCC3</accession>
<keyword evidence="2" id="KW-0677">Repeat</keyword>
<organism evidence="7 8">
    <name type="scientific">Adiantum capillus-veneris</name>
    <name type="common">Maidenhair fern</name>
    <dbReference type="NCBI Taxonomy" id="13818"/>
    <lineage>
        <taxon>Eukaryota</taxon>
        <taxon>Viridiplantae</taxon>
        <taxon>Streptophyta</taxon>
        <taxon>Embryophyta</taxon>
        <taxon>Tracheophyta</taxon>
        <taxon>Polypodiopsida</taxon>
        <taxon>Polypodiidae</taxon>
        <taxon>Polypodiales</taxon>
        <taxon>Pteridineae</taxon>
        <taxon>Pteridaceae</taxon>
        <taxon>Vittarioideae</taxon>
        <taxon>Adiantum</taxon>
    </lineage>
</organism>
<dbReference type="SFLD" id="SFLDG01016">
    <property type="entry name" value="Prenyltransferase_Like_2"/>
    <property type="match status" value="1"/>
</dbReference>
<dbReference type="InterPro" id="IPR008930">
    <property type="entry name" value="Terpenoid_cyclase/PrenylTrfase"/>
</dbReference>
<dbReference type="GO" id="GO:0005811">
    <property type="term" value="C:lipid droplet"/>
    <property type="evidence" value="ECO:0007669"/>
    <property type="project" value="InterPro"/>
</dbReference>
<comment type="caution">
    <text evidence="7">The sequence shown here is derived from an EMBL/GenBank/DDBJ whole genome shotgun (WGS) entry which is preliminary data.</text>
</comment>
<dbReference type="PANTHER" id="PTHR11764">
    <property type="entry name" value="TERPENE CYCLASE/MUTASE FAMILY MEMBER"/>
    <property type="match status" value="1"/>
</dbReference>
<dbReference type="AlphaFoldDB" id="A0A9D4VCC3"/>
<dbReference type="SUPFAM" id="SSF48239">
    <property type="entry name" value="Terpenoid cyclases/Protein prenyltransferases"/>
    <property type="match status" value="2"/>
</dbReference>
<dbReference type="EC" id="5.4.99.-" evidence="4"/>
<dbReference type="OrthoDB" id="21502at2759"/>
<dbReference type="Proteomes" id="UP000886520">
    <property type="component" value="Chromosome 3"/>
</dbReference>
<keyword evidence="8" id="KW-1185">Reference proteome</keyword>
<evidence type="ECO:0000313" key="7">
    <source>
        <dbReference type="EMBL" id="KAI5083627.1"/>
    </source>
</evidence>
<evidence type="ECO:0000313" key="8">
    <source>
        <dbReference type="Proteomes" id="UP000886520"/>
    </source>
</evidence>
<evidence type="ECO:0000256" key="4">
    <source>
        <dbReference type="RuleBase" id="RU362003"/>
    </source>
</evidence>
<dbReference type="InterPro" id="IPR032697">
    <property type="entry name" value="SQ_cyclase_N"/>
</dbReference>
<dbReference type="EMBL" id="JABFUD020000002">
    <property type="protein sequence ID" value="KAI5083627.1"/>
    <property type="molecule type" value="Genomic_DNA"/>
</dbReference>
<dbReference type="Pfam" id="PF13249">
    <property type="entry name" value="SQHop_cyclase_N"/>
    <property type="match status" value="1"/>
</dbReference>